<evidence type="ECO:0000313" key="2">
    <source>
        <dbReference type="Proteomes" id="UP000596247"/>
    </source>
</evidence>
<sequence length="892" mass="99668">MSSTYQELYRQDIFTLVRTMVVKSVATAEAINSELSGMGYAVSSDETTWKYYKNISGQYHSTDTLMQVTSLDSLETIDFTVENLAINVATKEAYAYGSSYYTNLVSQYPLQEQLILGILNPVDIDTAIAADDNEILYYDQNLVESNETNLIPSLQAWTKAFFLRWAHPAYDMVDDLYRAAVLALYWSKMPVQIELIRLRNCKTRYAHSFHIWTYLESNGHLRPYKDYLTTKQALWLYRNVNYLQLNAGKKEIQSTLIEHIMTERNLPVASYDLAHDITDFEELEDLLPAVTMLRSSRNTIDSTTNSNAGQTVQAILNKEIKLARDNGNTLTDDESSITSDMQTSVTSRLSTKVLESNMLVSDAGDVYPYASVLWNEWLHKGVTGYYTANIQVNNPSTGDIMSMTPVDAFIVYLYCFNRSVGITMDTIPDVPAWRVRKIPLPTLSDLRKIVDSDYVDDDKLQWILDSNVVITNMPSRQSFFDTMLSVHDAQTNQYFYYSEHEHKTVYGQLECALNACYDNVLCVLDSQHRTFEEYFTLKGWALDNLSTDYYTTIAADVLKYATAQDLTNAKSVKDIQTAMLSLMTKMSSYSTQWLQSINGDTLKLSDGANHRFGDDATQLFSHTYLKGSIPEIIGLKTVIYDREELDIFADSNMEDTAWLQIKDYAEVDPAPDVTYVSQGYDYSAVRNPTPYAKLRIQDLVEKLLITDLPGLTVTQLEPIDPDNPDNIDINDLIPVSDLPGLVYPLAYLNPVDELSGLVIPLSSMITNTVLDGLGVSLSSRITEVDLNGLSIALNLELPNNVLDGLGLTLGSQITKTELDGLDLGIAYSLGNTVLNGLGISLAQELATTELNGLGISVAASITDVNLDGLVFPTNYGVGNGLINTVLNGIFIQ</sequence>
<dbReference type="EMBL" id="LR881104">
    <property type="protein sequence ID" value="CAD5236137.1"/>
    <property type="molecule type" value="Genomic_DNA"/>
</dbReference>
<keyword evidence="2" id="KW-1185">Reference proteome</keyword>
<name>A0A7R8MJG7_9CAUD</name>
<dbReference type="Proteomes" id="UP000596247">
    <property type="component" value="Chromosome"/>
</dbReference>
<accession>A0A7R8MJG7</accession>
<organism evidence="1 2">
    <name type="scientific">Klebsiella phage vB_KvM-Eowyn</name>
    <dbReference type="NCBI Taxonomy" id="2762819"/>
    <lineage>
        <taxon>Viruses</taxon>
        <taxon>Duplodnaviria</taxon>
        <taxon>Heunggongvirae</taxon>
        <taxon>Uroviricota</taxon>
        <taxon>Caudoviricetes</taxon>
        <taxon>Chimalliviridae</taxon>
        <taxon>Eowynvirus</taxon>
        <taxon>Eowynvirus eowyn</taxon>
    </lineage>
</organism>
<evidence type="ECO:0008006" key="3">
    <source>
        <dbReference type="Google" id="ProtNLM"/>
    </source>
</evidence>
<reference evidence="1 2" key="1">
    <citation type="submission" date="2020-09" db="EMBL/GenBank/DDBJ databases">
        <authorList>
            <person name="Jameson E."/>
        </authorList>
    </citation>
    <scope>NUCLEOTIDE SEQUENCE [LARGE SCALE GENOMIC DNA]</scope>
</reference>
<evidence type="ECO:0000313" key="1">
    <source>
        <dbReference type="EMBL" id="CAD5236137.1"/>
    </source>
</evidence>
<proteinExistence type="predicted"/>
<protein>
    <recommendedName>
        <fullName evidence="3">Virion structural protein</fullName>
    </recommendedName>
</protein>
<gene>
    <name evidence="1" type="ORF">LLCLJKAH_00148</name>
</gene>